<evidence type="ECO:0000313" key="3">
    <source>
        <dbReference type="Proteomes" id="UP000027186"/>
    </source>
</evidence>
<dbReference type="KEGG" id="abq:ABAZ39_25445"/>
<geneLocation type="plasmid" evidence="1 3">
    <name>AbAZ39_p2</name>
</geneLocation>
<organism evidence="1 3">
    <name type="scientific">Azospirillum argentinense</name>
    <dbReference type="NCBI Taxonomy" id="2970906"/>
    <lineage>
        <taxon>Bacteria</taxon>
        <taxon>Pseudomonadati</taxon>
        <taxon>Pseudomonadota</taxon>
        <taxon>Alphaproteobacteria</taxon>
        <taxon>Rhodospirillales</taxon>
        <taxon>Azospirillaceae</taxon>
        <taxon>Azospirillum</taxon>
    </lineage>
</organism>
<geneLocation type="plasmid" evidence="2">
    <name>p17unnamed</name>
</geneLocation>
<evidence type="ECO:0000313" key="1">
    <source>
        <dbReference type="EMBL" id="AIB15242.1"/>
    </source>
</evidence>
<dbReference type="RefSeq" id="WP_051658507.1">
    <property type="nucleotide sequence ID" value="NZ_CP007795.1"/>
</dbReference>
<evidence type="ECO:0000313" key="4">
    <source>
        <dbReference type="Proteomes" id="UP000236268"/>
    </source>
</evidence>
<dbReference type="EMBL" id="POWG01000029">
    <property type="protein sequence ID" value="PNQ96543.1"/>
    <property type="molecule type" value="Genomic_DNA"/>
</dbReference>
<sequence>MASERPTPPVARPVVHRDVVCPFCGLGCDDLTVEEEPPSTLAVRSTDCPVARERFSRTPPAEAPRVAGVSVPLAEAVDAAAAVLAAAQAPLVAGLGTDVNGARAALSLAERLGAAVDHALSDGLYRNLAVLQRTGWIATTLAELRNRCDLLVVAGPDPAALHPRLFERWVAPAPAFQTPPSREVVFLCGAPLDSTLAALSNLPVTILPGDPARVGDVAAALAAALAEPSRAAGAAGIAAEDIAALAERLRKARYAVVAWAAAAFASPHADLTVERLVQLVRDANRHTRCAGLPLAGHDNVVGVNQVCTWRFGVPLRTSLAGGAPLHDPHRFAWMRYAEVADTVVWVSAFRPEVPAFPAGQTVIALAPPGTAFADEPAVFIPVGTPGIDHAAHVFRSDTVVALHARGLIDRGLPDAAIVLKAIAAALPEEAPAC</sequence>
<reference evidence="2 4" key="2">
    <citation type="submission" date="2018-01" db="EMBL/GenBank/DDBJ databases">
        <title>Whole genome sequence of Azospirillum brasilense REC3 isolated from strawberry roots.</title>
        <authorList>
            <person name="Fontana C.A."/>
            <person name="Salazar S.M."/>
            <person name="Bassi D."/>
            <person name="Puglisi E."/>
            <person name="Lovaisa N.C."/>
            <person name="Toffoli L.M."/>
            <person name="Pedraza R."/>
            <person name="Cocconcelli P.S."/>
        </authorList>
    </citation>
    <scope>NUCLEOTIDE SEQUENCE [LARGE SCALE GENOMIC DNA]</scope>
    <source>
        <strain evidence="2 4">REC3</strain>
        <plasmid evidence="2">p17unnamed</plasmid>
    </source>
</reference>
<dbReference type="EMBL" id="CP007795">
    <property type="protein sequence ID" value="AIB15242.1"/>
    <property type="molecule type" value="Genomic_DNA"/>
</dbReference>
<keyword evidence="1" id="KW-0614">Plasmid</keyword>
<accession>A0A2K1FVI3</accession>
<reference evidence="1 3" key="1">
    <citation type="journal article" date="2014" name="Genome Announc.">
        <title>Complete Genome Sequence of the Model Rhizosphere Strain Azospirillum brasilense Az39, Successfully Applied in Agriculture.</title>
        <authorList>
            <person name="Rivera D."/>
            <person name="Revale S."/>
            <person name="Molina R."/>
            <person name="Gualpa J."/>
            <person name="Puente M."/>
            <person name="Maroniche G."/>
            <person name="Paris G."/>
            <person name="Baker D."/>
            <person name="Clavijo B."/>
            <person name="McLay K."/>
            <person name="Spaepen S."/>
            <person name="Perticari A."/>
            <person name="Vazquez M."/>
            <person name="Wisniewski-Dye F."/>
            <person name="Watkins C."/>
            <person name="Martinez-Abarca F."/>
            <person name="Vanderleyden J."/>
            <person name="Cassan F."/>
        </authorList>
    </citation>
    <scope>NUCLEOTIDE SEQUENCE [LARGE SCALE GENOMIC DNA]</scope>
    <source>
        <strain evidence="1 3">Az39</strain>
        <plasmid evidence="1">AbAZ39_p2</plasmid>
    </source>
</reference>
<dbReference type="Proteomes" id="UP000027186">
    <property type="component" value="Plasmid AbAZ39_p2"/>
</dbReference>
<dbReference type="OrthoDB" id="7914675at2"/>
<proteinExistence type="predicted"/>
<dbReference type="Proteomes" id="UP000236268">
    <property type="component" value="Unassembled WGS sequence"/>
</dbReference>
<accession>A0A060DR37</accession>
<name>A0A060DR37_9PROT</name>
<protein>
    <submittedName>
        <fullName evidence="1">Formylmethanofuran dehydrogenase</fullName>
    </submittedName>
</protein>
<dbReference type="AlphaFoldDB" id="A0A060DR37"/>
<evidence type="ECO:0000313" key="2">
    <source>
        <dbReference type="EMBL" id="PNQ96543.1"/>
    </source>
</evidence>
<dbReference type="SUPFAM" id="SSF53706">
    <property type="entry name" value="Formate dehydrogenase/DMSO reductase, domains 1-3"/>
    <property type="match status" value="1"/>
</dbReference>
<gene>
    <name evidence="1" type="ORF">ABAZ39_25445</name>
    <name evidence="2" type="ORF">C1S70_23200</name>
</gene>